<keyword evidence="3" id="KW-1003">Cell membrane</keyword>
<keyword evidence="15" id="KW-1185">Reference proteome</keyword>
<evidence type="ECO:0000256" key="1">
    <source>
        <dbReference type="ARBA" id="ARBA00004651"/>
    </source>
</evidence>
<feature type="domain" description="G-protein coupled receptors family 3 profile" evidence="13">
    <location>
        <begin position="207"/>
        <end position="471"/>
    </location>
</feature>
<keyword evidence="5" id="KW-0732">Signal</keyword>
<evidence type="ECO:0000256" key="12">
    <source>
        <dbReference type="SAM" id="Phobius"/>
    </source>
</evidence>
<keyword evidence="8 12" id="KW-0472">Membrane</keyword>
<name>A0A8C5PLQ9_9ANUR</name>
<comment type="similarity">
    <text evidence="2">Belongs to the G-protein coupled receptor 3 family.</text>
</comment>
<dbReference type="Proteomes" id="UP000694569">
    <property type="component" value="Unplaced"/>
</dbReference>
<reference evidence="14" key="2">
    <citation type="submission" date="2025-09" db="UniProtKB">
        <authorList>
            <consortium name="Ensembl"/>
        </authorList>
    </citation>
    <scope>IDENTIFICATION</scope>
</reference>
<dbReference type="AlphaFoldDB" id="A0A8C5PLQ9"/>
<dbReference type="GO" id="GO:0004930">
    <property type="term" value="F:G protein-coupled receptor activity"/>
    <property type="evidence" value="ECO:0007669"/>
    <property type="project" value="UniProtKB-KW"/>
</dbReference>
<evidence type="ECO:0000256" key="6">
    <source>
        <dbReference type="ARBA" id="ARBA00022989"/>
    </source>
</evidence>
<dbReference type="Ensembl" id="ENSLLET00000025576.1">
    <property type="protein sequence ID" value="ENSLLEP00000024632.1"/>
    <property type="gene ID" value="ENSLLEG00000015678.1"/>
</dbReference>
<feature type="transmembrane region" description="Helical" evidence="12">
    <location>
        <begin position="313"/>
        <end position="339"/>
    </location>
</feature>
<feature type="transmembrane region" description="Helical" evidence="12">
    <location>
        <begin position="277"/>
        <end position="301"/>
    </location>
</feature>
<evidence type="ECO:0000313" key="14">
    <source>
        <dbReference type="Ensembl" id="ENSLLEP00000024632.1"/>
    </source>
</evidence>
<evidence type="ECO:0000256" key="8">
    <source>
        <dbReference type="ARBA" id="ARBA00023136"/>
    </source>
</evidence>
<dbReference type="FunFam" id="2.10.50.30:FF:000002">
    <property type="entry name" value="Vomeronasal 2 receptor, h1"/>
    <property type="match status" value="1"/>
</dbReference>
<dbReference type="PANTHER" id="PTHR24061:SF599">
    <property type="entry name" value="G-PROTEIN COUPLED RECEPTORS FAMILY 3 PROFILE DOMAIN-CONTAINING PROTEIN"/>
    <property type="match status" value="1"/>
</dbReference>
<proteinExistence type="inferred from homology"/>
<dbReference type="Pfam" id="PF07562">
    <property type="entry name" value="NCD3G"/>
    <property type="match status" value="1"/>
</dbReference>
<dbReference type="PROSITE" id="PS50259">
    <property type="entry name" value="G_PROTEIN_RECEP_F3_4"/>
    <property type="match status" value="1"/>
</dbReference>
<keyword evidence="11" id="KW-0807">Transducer</keyword>
<feature type="transmembrane region" description="Helical" evidence="12">
    <location>
        <begin position="244"/>
        <end position="265"/>
    </location>
</feature>
<dbReference type="InterPro" id="IPR011500">
    <property type="entry name" value="GPCR_3_9-Cys_dom"/>
</dbReference>
<evidence type="ECO:0000256" key="9">
    <source>
        <dbReference type="ARBA" id="ARBA00023170"/>
    </source>
</evidence>
<dbReference type="InterPro" id="IPR000337">
    <property type="entry name" value="GPCR_3"/>
</dbReference>
<dbReference type="Pfam" id="PF00003">
    <property type="entry name" value="7tm_3"/>
    <property type="match status" value="1"/>
</dbReference>
<keyword evidence="6 12" id="KW-1133">Transmembrane helix</keyword>
<dbReference type="Gene3D" id="3.40.50.2300">
    <property type="match status" value="1"/>
</dbReference>
<comment type="subcellular location">
    <subcellularLocation>
        <location evidence="1">Cell membrane</location>
        <topology evidence="1">Multi-pass membrane protein</topology>
    </subcellularLocation>
</comment>
<accession>A0A8C5PLQ9</accession>
<evidence type="ECO:0000256" key="7">
    <source>
        <dbReference type="ARBA" id="ARBA00023040"/>
    </source>
</evidence>
<protein>
    <recommendedName>
        <fullName evidence="13">G-protein coupled receptors family 3 profile domain-containing protein</fullName>
    </recommendedName>
</protein>
<feature type="transmembrane region" description="Helical" evidence="12">
    <location>
        <begin position="366"/>
        <end position="389"/>
    </location>
</feature>
<evidence type="ECO:0000313" key="15">
    <source>
        <dbReference type="Proteomes" id="UP000694569"/>
    </source>
</evidence>
<evidence type="ECO:0000256" key="4">
    <source>
        <dbReference type="ARBA" id="ARBA00022692"/>
    </source>
</evidence>
<evidence type="ECO:0000256" key="10">
    <source>
        <dbReference type="ARBA" id="ARBA00023180"/>
    </source>
</evidence>
<evidence type="ECO:0000256" key="11">
    <source>
        <dbReference type="ARBA" id="ARBA00023224"/>
    </source>
</evidence>
<dbReference type="GO" id="GO:0005886">
    <property type="term" value="C:plasma membrane"/>
    <property type="evidence" value="ECO:0007669"/>
    <property type="project" value="UniProtKB-SubCell"/>
</dbReference>
<dbReference type="InterPro" id="IPR017978">
    <property type="entry name" value="GPCR_3_C"/>
</dbReference>
<keyword evidence="9" id="KW-0675">Receptor</keyword>
<dbReference type="SUPFAM" id="SSF53822">
    <property type="entry name" value="Periplasmic binding protein-like I"/>
    <property type="match status" value="1"/>
</dbReference>
<dbReference type="SUPFAM" id="SSF57184">
    <property type="entry name" value="Growth factor receptor domain"/>
    <property type="match status" value="1"/>
</dbReference>
<evidence type="ECO:0000256" key="5">
    <source>
        <dbReference type="ARBA" id="ARBA00022729"/>
    </source>
</evidence>
<dbReference type="PANTHER" id="PTHR24061">
    <property type="entry name" value="CALCIUM-SENSING RECEPTOR-RELATED"/>
    <property type="match status" value="1"/>
</dbReference>
<dbReference type="GeneTree" id="ENSGT00950000182788"/>
<dbReference type="InterPro" id="IPR009030">
    <property type="entry name" value="Growth_fac_rcpt_cys_sf"/>
</dbReference>
<evidence type="ECO:0000256" key="2">
    <source>
        <dbReference type="ARBA" id="ARBA00007242"/>
    </source>
</evidence>
<evidence type="ECO:0000256" key="3">
    <source>
        <dbReference type="ARBA" id="ARBA00022475"/>
    </source>
</evidence>
<keyword evidence="7" id="KW-0297">G-protein coupled receptor</keyword>
<dbReference type="InterPro" id="IPR000068">
    <property type="entry name" value="GPCR_3_Ca_sens_rcpt-rel"/>
</dbReference>
<dbReference type="InterPro" id="IPR028082">
    <property type="entry name" value="Peripla_BP_I"/>
</dbReference>
<organism evidence="14 15">
    <name type="scientific">Leptobrachium leishanense</name>
    <name type="common">Leishan spiny toad</name>
    <dbReference type="NCBI Taxonomy" id="445787"/>
    <lineage>
        <taxon>Eukaryota</taxon>
        <taxon>Metazoa</taxon>
        <taxon>Chordata</taxon>
        <taxon>Craniata</taxon>
        <taxon>Vertebrata</taxon>
        <taxon>Euteleostomi</taxon>
        <taxon>Amphibia</taxon>
        <taxon>Batrachia</taxon>
        <taxon>Anura</taxon>
        <taxon>Pelobatoidea</taxon>
        <taxon>Megophryidae</taxon>
        <taxon>Leptobrachium</taxon>
    </lineage>
</organism>
<feature type="transmembrane region" description="Helical" evidence="12">
    <location>
        <begin position="433"/>
        <end position="457"/>
    </location>
</feature>
<keyword evidence="4 12" id="KW-0812">Transmembrane</keyword>
<evidence type="ECO:0000259" key="13">
    <source>
        <dbReference type="PROSITE" id="PS50259"/>
    </source>
</evidence>
<keyword evidence="10" id="KW-0325">Glycoprotein</keyword>
<sequence>MEYDFKNYLFDAELNRTFVFLTANTYITGFKDFVYEANPTVYKENNLLKTVWLKIFRCLPPGYNESTRYLCNTNYSLRSVNDPGFNLENFHSTYNVYIAVYAIAHALHNMYISESKARRNDGLRMKQYRSREVPQSMCNEQCPPGFRKSSPDQITCCYSCVQCSASEISNQTDMENCLQCPSDEYPDAEQVICLPRTVHYLSYGDPIGVTLASFAIILIFITAVILGVFISHKNTPRVRANNRYLSYIILTSLMLSFSSSLLFIGSPSNISCLLQNVFFSIIFAIAVSSILAKTVTVLVAFSAVKPGSKFRIFLGFKVSMFIVILGSFGEVGICSWWLILWPPYPDKDSTTEATELTLYCNVGSYFLFYIALGYNWFLALICFVVAFLAKQLPDLFNEARYITFSMLVFCSVWVSFIPAYISTKGKNVVAVEIFAILASSTGIVGCIFFPKCFIIMLRPEFNSKQHLCITN</sequence>
<dbReference type="OrthoDB" id="5984008at2759"/>
<dbReference type="PRINTS" id="PR00248">
    <property type="entry name" value="GPCRMGR"/>
</dbReference>
<reference evidence="14" key="1">
    <citation type="submission" date="2025-08" db="UniProtKB">
        <authorList>
            <consortium name="Ensembl"/>
        </authorList>
    </citation>
    <scope>IDENTIFICATION</scope>
</reference>
<feature type="transmembrane region" description="Helical" evidence="12">
    <location>
        <begin position="401"/>
        <end position="421"/>
    </location>
</feature>
<feature type="transmembrane region" description="Helical" evidence="12">
    <location>
        <begin position="211"/>
        <end position="232"/>
    </location>
</feature>